<dbReference type="EMBL" id="KN831999">
    <property type="protein sequence ID" value="KIO00078.1"/>
    <property type="molecule type" value="Genomic_DNA"/>
</dbReference>
<keyword evidence="1" id="KW-0732">Signal</keyword>
<dbReference type="InterPro" id="IPR049128">
    <property type="entry name" value="Pop8-like_dom"/>
</dbReference>
<proteinExistence type="predicted"/>
<gene>
    <name evidence="3" type="ORF">M404DRAFT_1004201</name>
</gene>
<organism evidence="3 4">
    <name type="scientific">Pisolithus tinctorius Marx 270</name>
    <dbReference type="NCBI Taxonomy" id="870435"/>
    <lineage>
        <taxon>Eukaryota</taxon>
        <taxon>Fungi</taxon>
        <taxon>Dikarya</taxon>
        <taxon>Basidiomycota</taxon>
        <taxon>Agaricomycotina</taxon>
        <taxon>Agaricomycetes</taxon>
        <taxon>Agaricomycetidae</taxon>
        <taxon>Boletales</taxon>
        <taxon>Sclerodermatineae</taxon>
        <taxon>Pisolithaceae</taxon>
        <taxon>Pisolithus</taxon>
    </lineage>
</organism>
<dbReference type="HOGENOM" id="CLU_163478_0_0_1"/>
<evidence type="ECO:0000256" key="1">
    <source>
        <dbReference type="SAM" id="SignalP"/>
    </source>
</evidence>
<dbReference type="Pfam" id="PF20976">
    <property type="entry name" value="Pop8"/>
    <property type="match status" value="1"/>
</dbReference>
<keyword evidence="4" id="KW-1185">Reference proteome</keyword>
<evidence type="ECO:0000313" key="3">
    <source>
        <dbReference type="EMBL" id="KIO00078.1"/>
    </source>
</evidence>
<name>A0A0C3IT41_PISTI</name>
<dbReference type="Proteomes" id="UP000054217">
    <property type="component" value="Unassembled WGS sequence"/>
</dbReference>
<evidence type="ECO:0000259" key="2">
    <source>
        <dbReference type="Pfam" id="PF20976"/>
    </source>
</evidence>
<feature type="signal peptide" evidence="1">
    <location>
        <begin position="1"/>
        <end position="24"/>
    </location>
</feature>
<accession>A0A0C3IT41</accession>
<dbReference type="OrthoDB" id="3265020at2759"/>
<feature type="domain" description="Ribonucleases P/MRP subunit Pop8-like" evidence="2">
    <location>
        <begin position="11"/>
        <end position="99"/>
    </location>
</feature>
<dbReference type="AlphaFoldDB" id="A0A0C3IT41"/>
<reference evidence="3 4" key="1">
    <citation type="submission" date="2014-04" db="EMBL/GenBank/DDBJ databases">
        <authorList>
            <consortium name="DOE Joint Genome Institute"/>
            <person name="Kuo A."/>
            <person name="Kohler A."/>
            <person name="Costa M.D."/>
            <person name="Nagy L.G."/>
            <person name="Floudas D."/>
            <person name="Copeland A."/>
            <person name="Barry K.W."/>
            <person name="Cichocki N."/>
            <person name="Veneault-Fourrey C."/>
            <person name="LaButti K."/>
            <person name="Lindquist E.A."/>
            <person name="Lipzen A."/>
            <person name="Lundell T."/>
            <person name="Morin E."/>
            <person name="Murat C."/>
            <person name="Sun H."/>
            <person name="Tunlid A."/>
            <person name="Henrissat B."/>
            <person name="Grigoriev I.V."/>
            <person name="Hibbett D.S."/>
            <person name="Martin F."/>
            <person name="Nordberg H.P."/>
            <person name="Cantor M.N."/>
            <person name="Hua S.X."/>
        </authorList>
    </citation>
    <scope>NUCLEOTIDE SEQUENCE [LARGE SCALE GENOMIC DNA]</scope>
    <source>
        <strain evidence="3 4">Marx 270</strain>
    </source>
</reference>
<reference evidence="4" key="2">
    <citation type="submission" date="2015-01" db="EMBL/GenBank/DDBJ databases">
        <title>Evolutionary Origins and Diversification of the Mycorrhizal Mutualists.</title>
        <authorList>
            <consortium name="DOE Joint Genome Institute"/>
            <consortium name="Mycorrhizal Genomics Consortium"/>
            <person name="Kohler A."/>
            <person name="Kuo A."/>
            <person name="Nagy L.G."/>
            <person name="Floudas D."/>
            <person name="Copeland A."/>
            <person name="Barry K.W."/>
            <person name="Cichocki N."/>
            <person name="Veneault-Fourrey C."/>
            <person name="LaButti K."/>
            <person name="Lindquist E.A."/>
            <person name="Lipzen A."/>
            <person name="Lundell T."/>
            <person name="Morin E."/>
            <person name="Murat C."/>
            <person name="Riley R."/>
            <person name="Ohm R."/>
            <person name="Sun H."/>
            <person name="Tunlid A."/>
            <person name="Henrissat B."/>
            <person name="Grigoriev I.V."/>
            <person name="Hibbett D.S."/>
            <person name="Martin F."/>
        </authorList>
    </citation>
    <scope>NUCLEOTIDE SEQUENCE [LARGE SCALE GENOMIC DNA]</scope>
    <source>
        <strain evidence="4">Marx 270</strain>
    </source>
</reference>
<sequence length="138" mass="14471">MSLTPLSTNHHYLLLSITLPVGTADSDSDADVDVLTIRKALQDALGDSFGITSAGTYIDILAVTKWSTGGVRVGGRDPWGEVILRVHPSDAPKILAAVTAASPSRSSQPRLSLLRESSFLPSLSFGSGGYVEASYIGL</sequence>
<protein>
    <recommendedName>
        <fullName evidence="2">Ribonucleases P/MRP subunit Pop8-like domain-containing protein</fullName>
    </recommendedName>
</protein>
<evidence type="ECO:0000313" key="4">
    <source>
        <dbReference type="Proteomes" id="UP000054217"/>
    </source>
</evidence>
<feature type="chain" id="PRO_5002165945" description="Ribonucleases P/MRP subunit Pop8-like domain-containing protein" evidence="1">
    <location>
        <begin position="25"/>
        <end position="138"/>
    </location>
</feature>
<dbReference type="InParanoid" id="A0A0C3IT41"/>